<dbReference type="KEGG" id="amaq:GO499_14325"/>
<protein>
    <recommendedName>
        <fullName evidence="6">Succinate dehydrogenase hydrophobic membrane anchor subunit</fullName>
    </recommendedName>
</protein>
<keyword evidence="8" id="KW-0816">Tricarboxylic acid cycle</keyword>
<dbReference type="SUPFAM" id="SSF81343">
    <property type="entry name" value="Fumarate reductase respiratory complex transmembrane subunits"/>
    <property type="match status" value="1"/>
</dbReference>
<evidence type="ECO:0000256" key="8">
    <source>
        <dbReference type="ARBA" id="ARBA00022532"/>
    </source>
</evidence>
<comment type="pathway">
    <text evidence="4">Carbohydrate metabolism; tricarboxylic acid cycle.</text>
</comment>
<dbReference type="EMBL" id="CP046620">
    <property type="protein sequence ID" value="QHQ36263.1"/>
    <property type="molecule type" value="Genomic_DNA"/>
</dbReference>
<evidence type="ECO:0000256" key="10">
    <source>
        <dbReference type="ARBA" id="ARBA00022692"/>
    </source>
</evidence>
<dbReference type="AlphaFoldDB" id="A0A6P1T3K9"/>
<comment type="function">
    <text evidence="2">Membrane-anchoring subunit of succinate dehydrogenase (SDH).</text>
</comment>
<evidence type="ECO:0000256" key="14">
    <source>
        <dbReference type="ARBA" id="ARBA00023004"/>
    </source>
</evidence>
<evidence type="ECO:0000256" key="15">
    <source>
        <dbReference type="ARBA" id="ARBA00023136"/>
    </source>
</evidence>
<comment type="cofactor">
    <cofactor evidence="1">
        <name>heme</name>
        <dbReference type="ChEBI" id="CHEBI:30413"/>
    </cofactor>
</comment>
<keyword evidence="13 16" id="KW-1133">Transmembrane helix</keyword>
<feature type="transmembrane region" description="Helical" evidence="16">
    <location>
        <begin position="99"/>
        <end position="124"/>
    </location>
</feature>
<comment type="subcellular location">
    <subcellularLocation>
        <location evidence="3">Membrane</location>
        <topology evidence="3">Multi-pass membrane protein</topology>
    </subcellularLocation>
</comment>
<keyword evidence="12" id="KW-0249">Electron transport</keyword>
<dbReference type="CDD" id="cd03495">
    <property type="entry name" value="SQR_TypeC_SdhD_like"/>
    <property type="match status" value="1"/>
</dbReference>
<keyword evidence="10 16" id="KW-0812">Transmembrane</keyword>
<dbReference type="NCBIfam" id="TIGR02968">
    <property type="entry name" value="succ_dehyd_anc"/>
    <property type="match status" value="1"/>
</dbReference>
<evidence type="ECO:0000256" key="2">
    <source>
        <dbReference type="ARBA" id="ARBA00004050"/>
    </source>
</evidence>
<keyword evidence="15 16" id="KW-0472">Membrane</keyword>
<evidence type="ECO:0000256" key="13">
    <source>
        <dbReference type="ARBA" id="ARBA00022989"/>
    </source>
</evidence>
<dbReference type="Gene3D" id="1.20.1300.10">
    <property type="entry name" value="Fumarate reductase/succinate dehydrogenase, transmembrane subunit"/>
    <property type="match status" value="1"/>
</dbReference>
<evidence type="ECO:0000256" key="7">
    <source>
        <dbReference type="ARBA" id="ARBA00022448"/>
    </source>
</evidence>
<sequence>MQFRTDRQRANGLGSAKEGTGHFISQRITSAALVPLTLLFIFPFANALGGSYEEVRAIYASPFNAIVAILFIAVTLYHHMMGLQVVIEDYVHGKLARTAALLANILFCWALGLTGVFAVAKIAFSS</sequence>
<dbReference type="GO" id="GO:0016020">
    <property type="term" value="C:membrane"/>
    <property type="evidence" value="ECO:0007669"/>
    <property type="project" value="UniProtKB-SubCell"/>
</dbReference>
<evidence type="ECO:0000256" key="5">
    <source>
        <dbReference type="ARBA" id="ARBA00011558"/>
    </source>
</evidence>
<comment type="subunit">
    <text evidence="5">Part of an enzyme complex containing four subunits: a flavoprotein, an iron-sulfur protein, plus two membrane-anchoring proteins, SdhC and SdhD.</text>
</comment>
<dbReference type="Proteomes" id="UP000464495">
    <property type="component" value="Chromosome"/>
</dbReference>
<keyword evidence="18" id="KW-1185">Reference proteome</keyword>
<gene>
    <name evidence="17" type="primary">sdhD</name>
    <name evidence="17" type="ORF">GO499_14325</name>
</gene>
<evidence type="ECO:0000256" key="9">
    <source>
        <dbReference type="ARBA" id="ARBA00022617"/>
    </source>
</evidence>
<accession>A0A6P1T3K9</accession>
<evidence type="ECO:0000256" key="11">
    <source>
        <dbReference type="ARBA" id="ARBA00022723"/>
    </source>
</evidence>
<evidence type="ECO:0000256" key="16">
    <source>
        <dbReference type="SAM" id="Phobius"/>
    </source>
</evidence>
<dbReference type="InterPro" id="IPR034804">
    <property type="entry name" value="SQR/QFR_C/D"/>
</dbReference>
<keyword evidence="9" id="KW-0349">Heme</keyword>
<dbReference type="InterPro" id="IPR014312">
    <property type="entry name" value="Succ_DH_anchor"/>
</dbReference>
<evidence type="ECO:0000256" key="1">
    <source>
        <dbReference type="ARBA" id="ARBA00001971"/>
    </source>
</evidence>
<dbReference type="Pfam" id="PF01127">
    <property type="entry name" value="Sdh_cyt"/>
    <property type="match status" value="1"/>
</dbReference>
<evidence type="ECO:0000256" key="3">
    <source>
        <dbReference type="ARBA" id="ARBA00004141"/>
    </source>
</evidence>
<dbReference type="GO" id="GO:0006099">
    <property type="term" value="P:tricarboxylic acid cycle"/>
    <property type="evidence" value="ECO:0007669"/>
    <property type="project" value="UniProtKB-UniPathway"/>
</dbReference>
<dbReference type="UniPathway" id="UPA00223"/>
<evidence type="ECO:0000256" key="6">
    <source>
        <dbReference type="ARBA" id="ARBA00019425"/>
    </source>
</evidence>
<evidence type="ECO:0000313" key="18">
    <source>
        <dbReference type="Proteomes" id="UP000464495"/>
    </source>
</evidence>
<organism evidence="17 18">
    <name type="scientific">Algicella marina</name>
    <dbReference type="NCBI Taxonomy" id="2683284"/>
    <lineage>
        <taxon>Bacteria</taxon>
        <taxon>Pseudomonadati</taxon>
        <taxon>Pseudomonadota</taxon>
        <taxon>Alphaproteobacteria</taxon>
        <taxon>Rhodobacterales</taxon>
        <taxon>Paracoccaceae</taxon>
        <taxon>Algicella</taxon>
    </lineage>
</organism>
<dbReference type="RefSeq" id="WP_161862811.1">
    <property type="nucleotide sequence ID" value="NZ_CP046620.1"/>
</dbReference>
<name>A0A6P1T3K9_9RHOB</name>
<evidence type="ECO:0000256" key="12">
    <source>
        <dbReference type="ARBA" id="ARBA00022982"/>
    </source>
</evidence>
<dbReference type="GO" id="GO:0020037">
    <property type="term" value="F:heme binding"/>
    <property type="evidence" value="ECO:0007669"/>
    <property type="project" value="InterPro"/>
</dbReference>
<keyword evidence="14" id="KW-0408">Iron</keyword>
<feature type="transmembrane region" description="Helical" evidence="16">
    <location>
        <begin position="57"/>
        <end position="78"/>
    </location>
</feature>
<keyword evidence="11" id="KW-0479">Metal-binding</keyword>
<feature type="transmembrane region" description="Helical" evidence="16">
    <location>
        <begin position="28"/>
        <end position="45"/>
    </location>
</feature>
<evidence type="ECO:0000313" key="17">
    <source>
        <dbReference type="EMBL" id="QHQ36263.1"/>
    </source>
</evidence>
<dbReference type="InterPro" id="IPR000701">
    <property type="entry name" value="SuccDH_FuR_B_TM-su"/>
</dbReference>
<dbReference type="GO" id="GO:0046872">
    <property type="term" value="F:metal ion binding"/>
    <property type="evidence" value="ECO:0007669"/>
    <property type="project" value="UniProtKB-KW"/>
</dbReference>
<proteinExistence type="predicted"/>
<evidence type="ECO:0000256" key="4">
    <source>
        <dbReference type="ARBA" id="ARBA00005163"/>
    </source>
</evidence>
<reference evidence="17 18" key="1">
    <citation type="submission" date="2019-12" db="EMBL/GenBank/DDBJ databases">
        <title>Complete genome sequence of Algicella marina strain 9Alg 56(T) isolated from the red alga Tichocarpus crinitus.</title>
        <authorList>
            <person name="Kim S.-G."/>
            <person name="Nedashkovskaya O.I."/>
        </authorList>
    </citation>
    <scope>NUCLEOTIDE SEQUENCE [LARGE SCALE GENOMIC DNA]</scope>
    <source>
        <strain evidence="17 18">9Alg 56</strain>
    </source>
</reference>
<keyword evidence="7" id="KW-0813">Transport</keyword>